<dbReference type="InterPro" id="IPR004365">
    <property type="entry name" value="NA-bd_OB_tRNA"/>
</dbReference>
<dbReference type="PANTHER" id="PTHR22594:SF34">
    <property type="entry name" value="ASPARAGINE--TRNA LIGASE, MITOCHONDRIAL-RELATED"/>
    <property type="match status" value="1"/>
</dbReference>
<evidence type="ECO:0000256" key="6">
    <source>
        <dbReference type="ARBA" id="ARBA00022917"/>
    </source>
</evidence>
<gene>
    <name evidence="10" type="primary">asnC</name>
    <name evidence="8" type="synonym">asnS</name>
    <name evidence="10" type="ORF">WQ57_12890</name>
</gene>
<dbReference type="InterPro" id="IPR045864">
    <property type="entry name" value="aa-tRNA-synth_II/BPL/LPL"/>
</dbReference>
<dbReference type="InterPro" id="IPR012340">
    <property type="entry name" value="NA-bd_OB-fold"/>
</dbReference>
<dbReference type="CDD" id="cd00776">
    <property type="entry name" value="AsxRS_core"/>
    <property type="match status" value="1"/>
</dbReference>
<proteinExistence type="inferred from homology"/>
<dbReference type="SUPFAM" id="SSF55681">
    <property type="entry name" value="Class II aaRS and biotin synthetases"/>
    <property type="match status" value="1"/>
</dbReference>
<dbReference type="NCBIfam" id="TIGR00457">
    <property type="entry name" value="asnS"/>
    <property type="match status" value="1"/>
</dbReference>
<dbReference type="Pfam" id="PF00152">
    <property type="entry name" value="tRNA-synt_2"/>
    <property type="match status" value="1"/>
</dbReference>
<dbReference type="Pfam" id="PF01336">
    <property type="entry name" value="tRNA_anti-codon"/>
    <property type="match status" value="1"/>
</dbReference>
<dbReference type="OrthoDB" id="9762036at2"/>
<dbReference type="NCBIfam" id="NF003483">
    <property type="entry name" value="PRK05159.1"/>
    <property type="match status" value="1"/>
</dbReference>
<dbReference type="CDD" id="cd04323">
    <property type="entry name" value="AsnRS_cyto_like_N"/>
    <property type="match status" value="1"/>
</dbReference>
<dbReference type="RefSeq" id="WP_046524185.1">
    <property type="nucleotide sequence ID" value="NZ_LAYY01000013.1"/>
</dbReference>
<dbReference type="PRINTS" id="PR01042">
    <property type="entry name" value="TRNASYNTHASP"/>
</dbReference>
<dbReference type="HAMAP" id="MF_00534">
    <property type="entry name" value="Asn_tRNA_synth"/>
    <property type="match status" value="1"/>
</dbReference>
<dbReference type="PANTHER" id="PTHR22594">
    <property type="entry name" value="ASPARTYL/LYSYL-TRNA SYNTHETASE"/>
    <property type="match status" value="1"/>
</dbReference>
<dbReference type="InterPro" id="IPR004364">
    <property type="entry name" value="Aa-tRNA-synt_II"/>
</dbReference>
<dbReference type="GO" id="GO:0005737">
    <property type="term" value="C:cytoplasm"/>
    <property type="evidence" value="ECO:0007669"/>
    <property type="project" value="UniProtKB-SubCell"/>
</dbReference>
<dbReference type="Gene3D" id="3.30.930.10">
    <property type="entry name" value="Bira Bifunctional Protein, Domain 2"/>
    <property type="match status" value="1"/>
</dbReference>
<dbReference type="Gene3D" id="2.40.50.140">
    <property type="entry name" value="Nucleic acid-binding proteins"/>
    <property type="match status" value="1"/>
</dbReference>
<evidence type="ECO:0000256" key="2">
    <source>
        <dbReference type="ARBA" id="ARBA00022490"/>
    </source>
</evidence>
<dbReference type="GO" id="GO:0003676">
    <property type="term" value="F:nucleic acid binding"/>
    <property type="evidence" value="ECO:0007669"/>
    <property type="project" value="InterPro"/>
</dbReference>
<keyword evidence="6 8" id="KW-0648">Protein biosynthesis</keyword>
<evidence type="ECO:0000256" key="1">
    <source>
        <dbReference type="ARBA" id="ARBA00008226"/>
    </source>
</evidence>
<accession>A0A0M2SYD2</accession>
<protein>
    <recommendedName>
        <fullName evidence="8">Asparagine--tRNA ligase</fullName>
        <ecNumber evidence="8">6.1.1.22</ecNumber>
    </recommendedName>
    <alternativeName>
        <fullName evidence="8">Asparaginyl-tRNA synthetase</fullName>
        <shortName evidence="8">AsnRS</shortName>
    </alternativeName>
</protein>
<dbReference type="GO" id="GO:0140096">
    <property type="term" value="F:catalytic activity, acting on a protein"/>
    <property type="evidence" value="ECO:0007669"/>
    <property type="project" value="UniProtKB-ARBA"/>
</dbReference>
<dbReference type="SUPFAM" id="SSF50249">
    <property type="entry name" value="Nucleic acid-binding proteins"/>
    <property type="match status" value="1"/>
</dbReference>
<keyword evidence="2 8" id="KW-0963">Cytoplasm</keyword>
<dbReference type="EC" id="6.1.1.22" evidence="8"/>
<evidence type="ECO:0000256" key="5">
    <source>
        <dbReference type="ARBA" id="ARBA00022840"/>
    </source>
</evidence>
<dbReference type="GO" id="GO:0016740">
    <property type="term" value="F:transferase activity"/>
    <property type="evidence" value="ECO:0007669"/>
    <property type="project" value="UniProtKB-ARBA"/>
</dbReference>
<dbReference type="EMBL" id="LAYY01000013">
    <property type="protein sequence ID" value="KKK37625.1"/>
    <property type="molecule type" value="Genomic_DNA"/>
</dbReference>
<dbReference type="PROSITE" id="PS50862">
    <property type="entry name" value="AA_TRNA_LIGASE_II"/>
    <property type="match status" value="1"/>
</dbReference>
<dbReference type="InterPro" id="IPR006195">
    <property type="entry name" value="aa-tRNA-synth_II"/>
</dbReference>
<evidence type="ECO:0000313" key="11">
    <source>
        <dbReference type="Proteomes" id="UP000034166"/>
    </source>
</evidence>
<keyword evidence="5 8" id="KW-0067">ATP-binding</keyword>
<name>A0A0M2SYD2_9BACI</name>
<dbReference type="NCBIfam" id="NF003037">
    <property type="entry name" value="PRK03932.1"/>
    <property type="match status" value="1"/>
</dbReference>
<feature type="domain" description="Aminoacyl-transfer RNA synthetases class-II family profile" evidence="9">
    <location>
        <begin position="131"/>
        <end position="431"/>
    </location>
</feature>
<keyword evidence="11" id="KW-1185">Reference proteome</keyword>
<evidence type="ECO:0000259" key="9">
    <source>
        <dbReference type="PROSITE" id="PS50862"/>
    </source>
</evidence>
<evidence type="ECO:0000313" key="10">
    <source>
        <dbReference type="EMBL" id="KKK37625.1"/>
    </source>
</evidence>
<evidence type="ECO:0000256" key="4">
    <source>
        <dbReference type="ARBA" id="ARBA00022741"/>
    </source>
</evidence>
<comment type="subunit">
    <text evidence="8">Homodimer.</text>
</comment>
<keyword evidence="4 8" id="KW-0547">Nucleotide-binding</keyword>
<comment type="catalytic activity">
    <reaction evidence="8">
        <text>tRNA(Asn) + L-asparagine + ATP = L-asparaginyl-tRNA(Asn) + AMP + diphosphate + H(+)</text>
        <dbReference type="Rhea" id="RHEA:11180"/>
        <dbReference type="Rhea" id="RHEA-COMP:9659"/>
        <dbReference type="Rhea" id="RHEA-COMP:9674"/>
        <dbReference type="ChEBI" id="CHEBI:15378"/>
        <dbReference type="ChEBI" id="CHEBI:30616"/>
        <dbReference type="ChEBI" id="CHEBI:33019"/>
        <dbReference type="ChEBI" id="CHEBI:58048"/>
        <dbReference type="ChEBI" id="CHEBI:78442"/>
        <dbReference type="ChEBI" id="CHEBI:78515"/>
        <dbReference type="ChEBI" id="CHEBI:456215"/>
        <dbReference type="EC" id="6.1.1.22"/>
    </reaction>
</comment>
<dbReference type="InterPro" id="IPR004522">
    <property type="entry name" value="Asn-tRNA-ligase"/>
</dbReference>
<organism evidence="10 11">
    <name type="scientific">Mesobacillus campisalis</name>
    <dbReference type="NCBI Taxonomy" id="1408103"/>
    <lineage>
        <taxon>Bacteria</taxon>
        <taxon>Bacillati</taxon>
        <taxon>Bacillota</taxon>
        <taxon>Bacilli</taxon>
        <taxon>Bacillales</taxon>
        <taxon>Bacillaceae</taxon>
        <taxon>Mesobacillus</taxon>
    </lineage>
</organism>
<dbReference type="GO" id="GO:0006421">
    <property type="term" value="P:asparaginyl-tRNA aminoacylation"/>
    <property type="evidence" value="ECO:0007669"/>
    <property type="project" value="UniProtKB-UniRule"/>
</dbReference>
<evidence type="ECO:0000256" key="3">
    <source>
        <dbReference type="ARBA" id="ARBA00022598"/>
    </source>
</evidence>
<comment type="similarity">
    <text evidence="1 8">Belongs to the class-II aminoacyl-tRNA synthetase family.</text>
</comment>
<dbReference type="Proteomes" id="UP000034166">
    <property type="component" value="Unassembled WGS sequence"/>
</dbReference>
<keyword evidence="3 8" id="KW-0436">Ligase</keyword>
<dbReference type="GO" id="GO:0004816">
    <property type="term" value="F:asparagine-tRNA ligase activity"/>
    <property type="evidence" value="ECO:0007669"/>
    <property type="project" value="UniProtKB-UniRule"/>
</dbReference>
<sequence length="431" mass="49339">MYKTTISEVHKYVDQEVRIGVWLANKRSSGKIAFLQLRDGTGFIQGVVAKSDVEEEVFQLAKSITQESSLYVTGSVQKDERSPLGYELLVNGLEIIHQATDYPITPKEHGTEFLMDHRHLWLRSKRQHAVMKVRNEIIRATYEFFNNQGFTKVDPPILTGSSPEGGSELFHTKYFEEDAFLSQSGQLHLEAAAMALGKVFSFGPTFRAEKSKTRRHLIEFWMIEPEMAFYEHEDSLKVQEEYVSYVVQSVLENCQIELKTLGRDTSKLENIKAPFPRITYDDAVKLLHEKGFNDIEWGDDFGAPHETAIAESYDKPVFITHYPTALKAFYMQPAPGRPEVVLCADLIAPEGYGEIIGGSERIHDYDLLKQRLDEHNLPMDAYKWYLELRQYGSVPHSGFGLGLERTVAWISGVEHVRETIPFPRLLNRLYP</sequence>
<comment type="subcellular location">
    <subcellularLocation>
        <location evidence="8">Cytoplasm</location>
    </subcellularLocation>
</comment>
<evidence type="ECO:0000256" key="8">
    <source>
        <dbReference type="HAMAP-Rule" id="MF_00534"/>
    </source>
</evidence>
<reference evidence="10 11" key="1">
    <citation type="submission" date="2015-04" db="EMBL/GenBank/DDBJ databases">
        <title>Taxonomic description and genome sequence of Bacillus campisalis sp. nov., a novel member of the genus Bacillus isolated from solar saltern.</title>
        <authorList>
            <person name="Mathan Kumar R."/>
            <person name="Kaur G."/>
            <person name="Kumar A."/>
            <person name="Singh N.K."/>
            <person name="Kaur N."/>
            <person name="Kumar N."/>
            <person name="Mayilraj S."/>
        </authorList>
    </citation>
    <scope>NUCLEOTIDE SEQUENCE [LARGE SCALE GENOMIC DNA]</scope>
    <source>
        <strain evidence="10 11">SA2-6</strain>
    </source>
</reference>
<dbReference type="InterPro" id="IPR002312">
    <property type="entry name" value="Asp/Asn-tRNA-synth_IIb"/>
</dbReference>
<dbReference type="AlphaFoldDB" id="A0A0M2SYD2"/>
<keyword evidence="7 8" id="KW-0030">Aminoacyl-tRNA synthetase</keyword>
<evidence type="ECO:0000256" key="7">
    <source>
        <dbReference type="ARBA" id="ARBA00023146"/>
    </source>
</evidence>
<comment type="caution">
    <text evidence="10">The sequence shown here is derived from an EMBL/GenBank/DDBJ whole genome shotgun (WGS) entry which is preliminary data.</text>
</comment>
<dbReference type="GO" id="GO:0005524">
    <property type="term" value="F:ATP binding"/>
    <property type="evidence" value="ECO:0007669"/>
    <property type="project" value="UniProtKB-UniRule"/>
</dbReference>
<dbReference type="PATRIC" id="fig|1408103.3.peg.2901"/>